<feature type="compositionally biased region" description="Basic and acidic residues" evidence="2">
    <location>
        <begin position="9"/>
        <end position="22"/>
    </location>
</feature>
<evidence type="ECO:0000259" key="3">
    <source>
        <dbReference type="PROSITE" id="PS50958"/>
    </source>
</evidence>
<feature type="domain" description="SMB" evidence="3">
    <location>
        <begin position="50"/>
        <end position="90"/>
    </location>
</feature>
<evidence type="ECO:0000313" key="5">
    <source>
        <dbReference type="Proteomes" id="UP000186817"/>
    </source>
</evidence>
<comment type="caution">
    <text evidence="4">The sequence shown here is derived from an EMBL/GenBank/DDBJ whole genome shotgun (WGS) entry which is preliminary data.</text>
</comment>
<evidence type="ECO:0000313" key="4">
    <source>
        <dbReference type="EMBL" id="OLP99319.1"/>
    </source>
</evidence>
<name>A0A1Q9DVW6_SYMMI</name>
<sequence length="90" mass="9966">MASASPEDQPLHSEKRVQKERSGGFINFQMSGHKALLWARRLYGAHDQDMPSNCSEMGCNMRGMGGRCSCNAECTAHHDCCPDYSRVCPS</sequence>
<proteinExistence type="predicted"/>
<accession>A0A1Q9DVW6</accession>
<dbReference type="Proteomes" id="UP000186817">
    <property type="component" value="Unassembled WGS sequence"/>
</dbReference>
<dbReference type="PROSITE" id="PS50958">
    <property type="entry name" value="SMB_2"/>
    <property type="match status" value="1"/>
</dbReference>
<dbReference type="SUPFAM" id="SSF90188">
    <property type="entry name" value="Somatomedin B domain"/>
    <property type="match status" value="1"/>
</dbReference>
<dbReference type="PROSITE" id="PS00524">
    <property type="entry name" value="SMB_1"/>
    <property type="match status" value="1"/>
</dbReference>
<keyword evidence="1" id="KW-1015">Disulfide bond</keyword>
<dbReference type="Pfam" id="PF01033">
    <property type="entry name" value="Somatomedin_B"/>
    <property type="match status" value="1"/>
</dbReference>
<feature type="region of interest" description="Disordered" evidence="2">
    <location>
        <begin position="1"/>
        <end position="23"/>
    </location>
</feature>
<gene>
    <name evidence="4" type="ORF">AK812_SmicGene18167</name>
</gene>
<evidence type="ECO:0000256" key="2">
    <source>
        <dbReference type="SAM" id="MobiDB-lite"/>
    </source>
</evidence>
<keyword evidence="5" id="KW-1185">Reference proteome</keyword>
<evidence type="ECO:0000256" key="1">
    <source>
        <dbReference type="ARBA" id="ARBA00023157"/>
    </source>
</evidence>
<dbReference type="InterPro" id="IPR001212">
    <property type="entry name" value="Somatomedin_B_dom"/>
</dbReference>
<reference evidence="4 5" key="1">
    <citation type="submission" date="2016-02" db="EMBL/GenBank/DDBJ databases">
        <title>Genome analysis of coral dinoflagellate symbionts highlights evolutionary adaptations to a symbiotic lifestyle.</title>
        <authorList>
            <person name="Aranda M."/>
            <person name="Li Y."/>
            <person name="Liew Y.J."/>
            <person name="Baumgarten S."/>
            <person name="Simakov O."/>
            <person name="Wilson M."/>
            <person name="Piel J."/>
            <person name="Ashoor H."/>
            <person name="Bougouffa S."/>
            <person name="Bajic V.B."/>
            <person name="Ryu T."/>
            <person name="Ravasi T."/>
            <person name="Bayer T."/>
            <person name="Micklem G."/>
            <person name="Kim H."/>
            <person name="Bhak J."/>
            <person name="Lajeunesse T.C."/>
            <person name="Voolstra C.R."/>
        </authorList>
    </citation>
    <scope>NUCLEOTIDE SEQUENCE [LARGE SCALE GENOMIC DNA]</scope>
    <source>
        <strain evidence="4 5">CCMP2467</strain>
    </source>
</reference>
<organism evidence="4 5">
    <name type="scientific">Symbiodinium microadriaticum</name>
    <name type="common">Dinoflagellate</name>
    <name type="synonym">Zooxanthella microadriatica</name>
    <dbReference type="NCBI Taxonomy" id="2951"/>
    <lineage>
        <taxon>Eukaryota</taxon>
        <taxon>Sar</taxon>
        <taxon>Alveolata</taxon>
        <taxon>Dinophyceae</taxon>
        <taxon>Suessiales</taxon>
        <taxon>Symbiodiniaceae</taxon>
        <taxon>Symbiodinium</taxon>
    </lineage>
</organism>
<dbReference type="Gene3D" id="4.10.410.20">
    <property type="match status" value="1"/>
</dbReference>
<dbReference type="InterPro" id="IPR036024">
    <property type="entry name" value="Somatomedin_B-like_dom_sf"/>
</dbReference>
<dbReference type="AlphaFoldDB" id="A0A1Q9DVW6"/>
<protein>
    <recommendedName>
        <fullName evidence="3">SMB domain-containing protein</fullName>
    </recommendedName>
</protein>
<dbReference type="EMBL" id="LSRX01000367">
    <property type="protein sequence ID" value="OLP99319.1"/>
    <property type="molecule type" value="Genomic_DNA"/>
</dbReference>